<dbReference type="PANTHER" id="PTHR46173:SF1">
    <property type="entry name" value="CCA TRNA NUCLEOTIDYLTRANSFERASE 1, MITOCHONDRIAL"/>
    <property type="match status" value="1"/>
</dbReference>
<dbReference type="Gene3D" id="1.10.246.80">
    <property type="match status" value="1"/>
</dbReference>
<dbReference type="GO" id="GO:0004810">
    <property type="term" value="F:CCA tRNA nucleotidyltransferase activity"/>
    <property type="evidence" value="ECO:0007669"/>
    <property type="project" value="UniProtKB-EC"/>
</dbReference>
<dbReference type="AlphaFoldDB" id="A0A9Q8CMY6"/>
<dbReference type="Gene3D" id="1.10.3090.10">
    <property type="entry name" value="cca-adding enzyme, domain 2"/>
    <property type="match status" value="1"/>
</dbReference>
<keyword evidence="14" id="KW-1185">Reference proteome</keyword>
<dbReference type="GO" id="GO:0000166">
    <property type="term" value="F:nucleotide binding"/>
    <property type="evidence" value="ECO:0007669"/>
    <property type="project" value="UniProtKB-KW"/>
</dbReference>
<sequence length="382" mass="43276">MNKLKTALPVLERLNAAGHEAYIVGGAVRNYLLGLPINDIDITTSALPDVVESLFSRTVPIGKEHGTIMVITEDTFEVTTYRADGDYIDHRRPDHVIFVKELKEDLIRRDFTVNAMALDEQMQVIDYVGGRADIERRLIRAVGIPRERFREDALRMVRAARFESVLDFAVEEATIDAMISCAPLISHVAIERIVTEIEKLLGGLSPSAGIRTLRDSGLIHDIPFFKDCQELLVPDQALSLEVYIAYHLYRQWVTDRALPQLKLSNESVHMIRAGTEILSVLDSQPDLAELEMLVYRYSAELIIECQTLTADKSDIMTFWNNRRIHSRQDIQVDGHILMTHLNTGPGRWLKAALSAIEKEIVTGNLINSQEEILKWVDKHVEV</sequence>
<evidence type="ECO:0000259" key="11">
    <source>
        <dbReference type="Pfam" id="PF12627"/>
    </source>
</evidence>
<comment type="similarity">
    <text evidence="9">Belongs to the tRNA nucleotidyltransferase/poly(A) polymerase family.</text>
</comment>
<evidence type="ECO:0000256" key="4">
    <source>
        <dbReference type="ARBA" id="ARBA00022695"/>
    </source>
</evidence>
<evidence type="ECO:0000256" key="6">
    <source>
        <dbReference type="ARBA" id="ARBA00022741"/>
    </source>
</evidence>
<keyword evidence="4 13" id="KW-0548">Nucleotidyltransferase</keyword>
<dbReference type="SUPFAM" id="SSF81891">
    <property type="entry name" value="Poly A polymerase C-terminal region-like"/>
    <property type="match status" value="1"/>
</dbReference>
<dbReference type="GO" id="GO:0046872">
    <property type="term" value="F:metal ion binding"/>
    <property type="evidence" value="ECO:0007669"/>
    <property type="project" value="UniProtKB-KW"/>
</dbReference>
<dbReference type="Gene3D" id="3.30.460.10">
    <property type="entry name" value="Beta Polymerase, domain 2"/>
    <property type="match status" value="1"/>
</dbReference>
<dbReference type="GO" id="GO:0008033">
    <property type="term" value="P:tRNA processing"/>
    <property type="evidence" value="ECO:0007669"/>
    <property type="project" value="UniProtKB-KW"/>
</dbReference>
<dbReference type="GO" id="GO:0000049">
    <property type="term" value="F:tRNA binding"/>
    <property type="evidence" value="ECO:0007669"/>
    <property type="project" value="TreeGrafter"/>
</dbReference>
<keyword evidence="8 9" id="KW-0694">RNA-binding</keyword>
<dbReference type="InterPro" id="IPR032828">
    <property type="entry name" value="PolyA_RNA-bd"/>
</dbReference>
<dbReference type="InterPro" id="IPR050264">
    <property type="entry name" value="Bact_CCA-adding_enz_type3_sf"/>
</dbReference>
<proteinExistence type="inferred from homology"/>
<dbReference type="InterPro" id="IPR043519">
    <property type="entry name" value="NT_sf"/>
</dbReference>
<gene>
    <name evidence="13" type="ORF">ERX40_03570</name>
</gene>
<keyword evidence="7" id="KW-0460">Magnesium</keyword>
<dbReference type="RefSeq" id="WP_133417119.1">
    <property type="nucleotide sequence ID" value="NZ_SCWD01000001.1"/>
</dbReference>
<protein>
    <submittedName>
        <fullName evidence="13">CCA tRNA nucleotidyltransferase</fullName>
        <ecNumber evidence="13">2.7.7.72</ecNumber>
    </submittedName>
</protein>
<dbReference type="SUPFAM" id="SSF81301">
    <property type="entry name" value="Nucleotidyltransferase"/>
    <property type="match status" value="1"/>
</dbReference>
<name>A0A9Q8CMY6_9STAP</name>
<dbReference type="InterPro" id="IPR032810">
    <property type="entry name" value="CCA-adding_enz_C"/>
</dbReference>
<dbReference type="NCBIfam" id="NF009814">
    <property type="entry name" value="PRK13299.1"/>
    <property type="match status" value="1"/>
</dbReference>
<keyword evidence="2 9" id="KW-0808">Transferase</keyword>
<feature type="domain" description="CCA-adding enzyme C-terminal" evidence="12">
    <location>
        <begin position="256"/>
        <end position="376"/>
    </location>
</feature>
<evidence type="ECO:0000256" key="9">
    <source>
        <dbReference type="RuleBase" id="RU003953"/>
    </source>
</evidence>
<dbReference type="Pfam" id="PF13735">
    <property type="entry name" value="tRNA_NucTran2_2"/>
    <property type="match status" value="1"/>
</dbReference>
<keyword evidence="6" id="KW-0547">Nucleotide-binding</keyword>
<dbReference type="OrthoDB" id="9805698at2"/>
<dbReference type="Pfam" id="PF01743">
    <property type="entry name" value="PolyA_pol"/>
    <property type="match status" value="1"/>
</dbReference>
<dbReference type="Pfam" id="PF12627">
    <property type="entry name" value="PolyA_pol_RNAbd"/>
    <property type="match status" value="1"/>
</dbReference>
<dbReference type="CDD" id="cd05398">
    <property type="entry name" value="NT_ClassII-CCAase"/>
    <property type="match status" value="1"/>
</dbReference>
<keyword evidence="5" id="KW-0479">Metal-binding</keyword>
<organism evidence="13 14">
    <name type="scientific">Macrococcus carouselicus</name>
    <dbReference type="NCBI Taxonomy" id="69969"/>
    <lineage>
        <taxon>Bacteria</taxon>
        <taxon>Bacillati</taxon>
        <taxon>Bacillota</taxon>
        <taxon>Bacilli</taxon>
        <taxon>Bacillales</taxon>
        <taxon>Staphylococcaceae</taxon>
        <taxon>Macrococcus</taxon>
    </lineage>
</organism>
<evidence type="ECO:0000256" key="2">
    <source>
        <dbReference type="ARBA" id="ARBA00022679"/>
    </source>
</evidence>
<evidence type="ECO:0000313" key="13">
    <source>
        <dbReference type="EMBL" id="TDM04258.1"/>
    </source>
</evidence>
<comment type="cofactor">
    <cofactor evidence="1">
        <name>Mg(2+)</name>
        <dbReference type="ChEBI" id="CHEBI:18420"/>
    </cofactor>
</comment>
<keyword evidence="3" id="KW-0819">tRNA processing</keyword>
<feature type="domain" description="Poly A polymerase head" evidence="10">
    <location>
        <begin position="21"/>
        <end position="140"/>
    </location>
</feature>
<evidence type="ECO:0000256" key="5">
    <source>
        <dbReference type="ARBA" id="ARBA00022723"/>
    </source>
</evidence>
<comment type="caution">
    <text evidence="13">The sequence shown here is derived from an EMBL/GenBank/DDBJ whole genome shotgun (WGS) entry which is preliminary data.</text>
</comment>
<evidence type="ECO:0000259" key="12">
    <source>
        <dbReference type="Pfam" id="PF13735"/>
    </source>
</evidence>
<dbReference type="EMBL" id="SCWD01000001">
    <property type="protein sequence ID" value="TDM04258.1"/>
    <property type="molecule type" value="Genomic_DNA"/>
</dbReference>
<evidence type="ECO:0000256" key="3">
    <source>
        <dbReference type="ARBA" id="ARBA00022694"/>
    </source>
</evidence>
<dbReference type="PANTHER" id="PTHR46173">
    <property type="entry name" value="CCA TRNA NUCLEOTIDYLTRANSFERASE 1, MITOCHONDRIAL"/>
    <property type="match status" value="1"/>
</dbReference>
<evidence type="ECO:0000256" key="1">
    <source>
        <dbReference type="ARBA" id="ARBA00001946"/>
    </source>
</evidence>
<feature type="domain" description="tRNA nucleotidyltransferase/poly(A) polymerase RNA and SrmB- binding" evidence="11">
    <location>
        <begin position="167"/>
        <end position="225"/>
    </location>
</feature>
<evidence type="ECO:0000256" key="7">
    <source>
        <dbReference type="ARBA" id="ARBA00022842"/>
    </source>
</evidence>
<evidence type="ECO:0000259" key="10">
    <source>
        <dbReference type="Pfam" id="PF01743"/>
    </source>
</evidence>
<accession>A0A9Q8CMY6</accession>
<evidence type="ECO:0000313" key="14">
    <source>
        <dbReference type="Proteomes" id="UP000295280"/>
    </source>
</evidence>
<dbReference type="InterPro" id="IPR002646">
    <property type="entry name" value="PolA_pol_head_dom"/>
</dbReference>
<dbReference type="EC" id="2.7.7.72" evidence="13"/>
<reference evidence="13 14" key="1">
    <citation type="submission" date="2019-01" db="EMBL/GenBank/DDBJ databases">
        <title>Draft genome sequences of the type strains of six Macrococcus species.</title>
        <authorList>
            <person name="Mazhar S."/>
            <person name="Altermann E."/>
            <person name="Hill C."/>
            <person name="Mcauliffe O."/>
        </authorList>
    </citation>
    <scope>NUCLEOTIDE SEQUENCE [LARGE SCALE GENOMIC DNA]</scope>
    <source>
        <strain evidence="13 14">ATCC 51828</strain>
    </source>
</reference>
<evidence type="ECO:0000256" key="8">
    <source>
        <dbReference type="ARBA" id="ARBA00022884"/>
    </source>
</evidence>
<dbReference type="Proteomes" id="UP000295280">
    <property type="component" value="Unassembled WGS sequence"/>
</dbReference>